<organism evidence="2 3">
    <name type="scientific">Protopolystoma xenopodis</name>
    <dbReference type="NCBI Taxonomy" id="117903"/>
    <lineage>
        <taxon>Eukaryota</taxon>
        <taxon>Metazoa</taxon>
        <taxon>Spiralia</taxon>
        <taxon>Lophotrochozoa</taxon>
        <taxon>Platyhelminthes</taxon>
        <taxon>Monogenea</taxon>
        <taxon>Polyopisthocotylea</taxon>
        <taxon>Polystomatidea</taxon>
        <taxon>Polystomatidae</taxon>
        <taxon>Protopolystoma</taxon>
    </lineage>
</organism>
<feature type="compositionally biased region" description="Low complexity" evidence="1">
    <location>
        <begin position="55"/>
        <end position="69"/>
    </location>
</feature>
<evidence type="ECO:0000256" key="1">
    <source>
        <dbReference type="SAM" id="MobiDB-lite"/>
    </source>
</evidence>
<feature type="region of interest" description="Disordered" evidence="1">
    <location>
        <begin position="251"/>
        <end position="287"/>
    </location>
</feature>
<comment type="caution">
    <text evidence="2">The sequence shown here is derived from an EMBL/GenBank/DDBJ whole genome shotgun (WGS) entry which is preliminary data.</text>
</comment>
<keyword evidence="3" id="KW-1185">Reference proteome</keyword>
<dbReference type="EMBL" id="CAAALY010268813">
    <property type="protein sequence ID" value="VEL41316.1"/>
    <property type="molecule type" value="Genomic_DNA"/>
</dbReference>
<protein>
    <submittedName>
        <fullName evidence="2">Uncharacterized protein</fullName>
    </submittedName>
</protein>
<dbReference type="AlphaFoldDB" id="A0A3S5FGZ7"/>
<name>A0A3S5FGZ7_9PLAT</name>
<proteinExistence type="predicted"/>
<dbReference type="Proteomes" id="UP000784294">
    <property type="component" value="Unassembled WGS sequence"/>
</dbReference>
<reference evidence="2" key="1">
    <citation type="submission" date="2018-11" db="EMBL/GenBank/DDBJ databases">
        <authorList>
            <consortium name="Pathogen Informatics"/>
        </authorList>
    </citation>
    <scope>NUCLEOTIDE SEQUENCE</scope>
</reference>
<evidence type="ECO:0000313" key="3">
    <source>
        <dbReference type="Proteomes" id="UP000784294"/>
    </source>
</evidence>
<feature type="compositionally biased region" description="Polar residues" evidence="1">
    <location>
        <begin position="13"/>
        <end position="47"/>
    </location>
</feature>
<feature type="region of interest" description="Disordered" evidence="1">
    <location>
        <begin position="1"/>
        <end position="69"/>
    </location>
</feature>
<sequence length="349" mass="34915">MERERDRLESYSHNRAKSNSSITVSSTPAGGSTIGPSRSSTLPPLNGQSGGGNCSPGLLVSGPSSGSSLSASLGGGGGNCCIGSAGSSSNSVGGGGLGSCQQMGGGRDIRLSSSGTGDFGPANLVASTKMSGGGNNNCTVPMINAAVNPSSTHAGNSTNMSISSGGVGVGGGVGPSGVSGGGGYRELQPLGNLGYNTYIRSSPHHFQTSQINGLLPTAGIQLLMPPTPPPPPSPQQPVLVLPVQQALHPLQPSGVRDPASHDGFVRSGPVSGQRGGRQTTGGLHSAPKGHNRLGCFGANNNNLSAAQPTPPPPPLSPVGCCCCCNLWYCLSNYSCRLLVSFEYQLSKHK</sequence>
<evidence type="ECO:0000313" key="2">
    <source>
        <dbReference type="EMBL" id="VEL41316.1"/>
    </source>
</evidence>
<gene>
    <name evidence="2" type="ORF">PXEA_LOCUS34756</name>
</gene>
<feature type="compositionally biased region" description="Basic and acidic residues" evidence="1">
    <location>
        <begin position="1"/>
        <end position="12"/>
    </location>
</feature>
<accession>A0A3S5FGZ7</accession>